<sequence length="140" mass="16150">MDEFEIKGSSGSIKIELVEVIGYPNNTHFDGGYDCNMKIAINVEDYSANSSFYATTNNLIKLRDDILQCYQMLDGEVIFFHRDSNLKMNLNFLKQGGVHIYGSFQKFLSIDNVLSFEFYSDQTFVKETLNQMTFLDKYKA</sequence>
<reference evidence="1 2" key="1">
    <citation type="submission" date="2019-11" db="EMBL/GenBank/DDBJ databases">
        <title>Winogradskyella ouciana sp. nov., isolated from the hadal seawater of the Mariana Trench.</title>
        <authorList>
            <person name="Liu R."/>
        </authorList>
    </citation>
    <scope>NUCLEOTIDE SEQUENCE [LARGE SCALE GENOMIC DNA]</scope>
    <source>
        <strain evidence="1 2">ZXX205</strain>
    </source>
</reference>
<gene>
    <name evidence="1" type="ORF">F1003_10080</name>
</gene>
<proteinExistence type="predicted"/>
<protein>
    <recommendedName>
        <fullName evidence="3">Immunity protein 50</fullName>
    </recommendedName>
</protein>
<dbReference type="InterPro" id="IPR056510">
    <property type="entry name" value="WapI"/>
</dbReference>
<dbReference type="Proteomes" id="UP000447545">
    <property type="component" value="Unassembled WGS sequence"/>
</dbReference>
<keyword evidence="2" id="KW-1185">Reference proteome</keyword>
<organism evidence="1 2">
    <name type="scientific">Winogradskyella ouciana</name>
    <dbReference type="NCBI Taxonomy" id="2608631"/>
    <lineage>
        <taxon>Bacteria</taxon>
        <taxon>Pseudomonadati</taxon>
        <taxon>Bacteroidota</taxon>
        <taxon>Flavobacteriia</taxon>
        <taxon>Flavobacteriales</taxon>
        <taxon>Flavobacteriaceae</taxon>
        <taxon>Winogradskyella</taxon>
    </lineage>
</organism>
<evidence type="ECO:0000313" key="2">
    <source>
        <dbReference type="Proteomes" id="UP000447545"/>
    </source>
</evidence>
<accession>A0A7K1GFM3</accession>
<name>A0A7K1GFM3_9FLAO</name>
<dbReference type="AlphaFoldDB" id="A0A7K1GFM3"/>
<dbReference type="RefSeq" id="WP_155089301.1">
    <property type="nucleotide sequence ID" value="NZ_WJYA01000006.1"/>
</dbReference>
<comment type="caution">
    <text evidence="1">The sequence shown here is derived from an EMBL/GenBank/DDBJ whole genome shotgun (WGS) entry which is preliminary data.</text>
</comment>
<dbReference type="Pfam" id="PF24716">
    <property type="entry name" value="WapI"/>
    <property type="match status" value="1"/>
</dbReference>
<dbReference type="EMBL" id="WJYA01000006">
    <property type="protein sequence ID" value="MTE27274.1"/>
    <property type="molecule type" value="Genomic_DNA"/>
</dbReference>
<evidence type="ECO:0000313" key="1">
    <source>
        <dbReference type="EMBL" id="MTE27274.1"/>
    </source>
</evidence>
<evidence type="ECO:0008006" key="3">
    <source>
        <dbReference type="Google" id="ProtNLM"/>
    </source>
</evidence>